<dbReference type="EMBL" id="CM037621">
    <property type="protein sequence ID" value="KAH8001575.1"/>
    <property type="molecule type" value="Genomic_DNA"/>
</dbReference>
<organism evidence="1 2">
    <name type="scientific">Sphaerodactylus townsendi</name>
    <dbReference type="NCBI Taxonomy" id="933632"/>
    <lineage>
        <taxon>Eukaryota</taxon>
        <taxon>Metazoa</taxon>
        <taxon>Chordata</taxon>
        <taxon>Craniata</taxon>
        <taxon>Vertebrata</taxon>
        <taxon>Euteleostomi</taxon>
        <taxon>Lepidosauria</taxon>
        <taxon>Squamata</taxon>
        <taxon>Bifurcata</taxon>
        <taxon>Gekkota</taxon>
        <taxon>Sphaerodactylidae</taxon>
        <taxon>Sphaerodactylus</taxon>
    </lineage>
</organism>
<sequence>MLACLGSWAHLTAERPDAVRAPVEELVEVERAEASEQRSGRRAGRRRGRCALLQPALHLFSLELVNPCSLSTSPGPAPVPPSASLLLACLGISLRLSRWGSSAAGAALLRWASSLPPAALADPPGPGWPLCCQHFLAASPVLLLVPPSQAWVAQ</sequence>
<evidence type="ECO:0000313" key="1">
    <source>
        <dbReference type="EMBL" id="KAH8001575.1"/>
    </source>
</evidence>
<gene>
    <name evidence="1" type="ORF">K3G42_011375</name>
</gene>
<reference evidence="1" key="1">
    <citation type="submission" date="2021-08" db="EMBL/GenBank/DDBJ databases">
        <title>The first chromosome-level gecko genome reveals the dynamic sex chromosomes of Neotropical dwarf geckos (Sphaerodactylidae: Sphaerodactylus).</title>
        <authorList>
            <person name="Pinto B.J."/>
            <person name="Keating S.E."/>
            <person name="Gamble T."/>
        </authorList>
    </citation>
    <scope>NUCLEOTIDE SEQUENCE</scope>
    <source>
        <strain evidence="1">TG3544</strain>
    </source>
</reference>
<name>A0ACB8F9A0_9SAUR</name>
<proteinExistence type="predicted"/>
<comment type="caution">
    <text evidence="1">The sequence shown here is derived from an EMBL/GenBank/DDBJ whole genome shotgun (WGS) entry which is preliminary data.</text>
</comment>
<accession>A0ACB8F9A0</accession>
<dbReference type="Proteomes" id="UP000827872">
    <property type="component" value="Linkage Group LG08"/>
</dbReference>
<protein>
    <submittedName>
        <fullName evidence="1">Uncharacterized protein</fullName>
    </submittedName>
</protein>
<keyword evidence="2" id="KW-1185">Reference proteome</keyword>
<evidence type="ECO:0000313" key="2">
    <source>
        <dbReference type="Proteomes" id="UP000827872"/>
    </source>
</evidence>